<accession>A0A4R4YHP7</accession>
<evidence type="ECO:0000313" key="5">
    <source>
        <dbReference type="Proteomes" id="UP000294947"/>
    </source>
</evidence>
<keyword evidence="2" id="KW-0472">Membrane</keyword>
<evidence type="ECO:0000259" key="3">
    <source>
        <dbReference type="Pfam" id="PF23636"/>
    </source>
</evidence>
<feature type="transmembrane region" description="Helical" evidence="2">
    <location>
        <begin position="121"/>
        <end position="154"/>
    </location>
</feature>
<organism evidence="4 5">
    <name type="scientific">Saccharopolyspora elongata</name>
    <dbReference type="NCBI Taxonomy" id="2530387"/>
    <lineage>
        <taxon>Bacteria</taxon>
        <taxon>Bacillati</taxon>
        <taxon>Actinomycetota</taxon>
        <taxon>Actinomycetes</taxon>
        <taxon>Pseudonocardiales</taxon>
        <taxon>Pseudonocardiaceae</taxon>
        <taxon>Saccharopolyspora</taxon>
    </lineage>
</organism>
<feature type="compositionally biased region" description="Low complexity" evidence="1">
    <location>
        <begin position="19"/>
        <end position="28"/>
    </location>
</feature>
<feature type="domain" description="DUF7144" evidence="3">
    <location>
        <begin position="45"/>
        <end position="157"/>
    </location>
</feature>
<comment type="caution">
    <text evidence="4">The sequence shown here is derived from an EMBL/GenBank/DDBJ whole genome shotgun (WGS) entry which is preliminary data.</text>
</comment>
<evidence type="ECO:0000256" key="1">
    <source>
        <dbReference type="SAM" id="MobiDB-lite"/>
    </source>
</evidence>
<dbReference type="AlphaFoldDB" id="A0A4R4YHP7"/>
<keyword evidence="2" id="KW-0812">Transmembrane</keyword>
<evidence type="ECO:0000256" key="2">
    <source>
        <dbReference type="SAM" id="Phobius"/>
    </source>
</evidence>
<protein>
    <submittedName>
        <fullName evidence="4">Tryptophan-rich sensory protein</fullName>
    </submittedName>
</protein>
<feature type="transmembrane region" description="Helical" evidence="2">
    <location>
        <begin position="45"/>
        <end position="69"/>
    </location>
</feature>
<keyword evidence="2" id="KW-1133">Transmembrane helix</keyword>
<gene>
    <name evidence="4" type="ORF">E1288_26405</name>
</gene>
<dbReference type="OrthoDB" id="4482242at2"/>
<feature type="transmembrane region" description="Helical" evidence="2">
    <location>
        <begin position="89"/>
        <end position="109"/>
    </location>
</feature>
<dbReference type="Proteomes" id="UP000294947">
    <property type="component" value="Unassembled WGS sequence"/>
</dbReference>
<dbReference type="Pfam" id="PF23636">
    <property type="entry name" value="DUF7144"/>
    <property type="match status" value="1"/>
</dbReference>
<sequence length="163" mass="17150">MSSPQTGPESQAKAEGTMPEQAAAPEQQKQWAMAPAQPTGAMSGWLAFAGSLIAMIGIFNIIGGITALFRPTYYLVGTAQLLVFDFAAWGWFWLALGVVQVVAGVGCMYGQMWARMTGIGLAALSAIAHLAFLAAFPLWSLVVIAMSVLVIYGLMVPPRGAVA</sequence>
<dbReference type="RefSeq" id="WP_132489594.1">
    <property type="nucleotide sequence ID" value="NZ_SMKW01000039.1"/>
</dbReference>
<feature type="region of interest" description="Disordered" evidence="1">
    <location>
        <begin position="1"/>
        <end position="30"/>
    </location>
</feature>
<evidence type="ECO:0000313" key="4">
    <source>
        <dbReference type="EMBL" id="TDD43469.1"/>
    </source>
</evidence>
<reference evidence="4 5" key="1">
    <citation type="submission" date="2019-03" db="EMBL/GenBank/DDBJ databases">
        <title>Draft genome sequences of novel Actinobacteria.</title>
        <authorList>
            <person name="Sahin N."/>
            <person name="Ay H."/>
            <person name="Saygin H."/>
        </authorList>
    </citation>
    <scope>NUCLEOTIDE SEQUENCE [LARGE SCALE GENOMIC DNA]</scope>
    <source>
        <strain evidence="4 5">7K502</strain>
    </source>
</reference>
<dbReference type="EMBL" id="SMKW01000039">
    <property type="protein sequence ID" value="TDD43469.1"/>
    <property type="molecule type" value="Genomic_DNA"/>
</dbReference>
<keyword evidence="5" id="KW-1185">Reference proteome</keyword>
<proteinExistence type="predicted"/>
<dbReference type="InterPro" id="IPR055568">
    <property type="entry name" value="DUF7144"/>
</dbReference>
<name>A0A4R4YHP7_9PSEU</name>